<comment type="caution">
    <text evidence="3">The sequence shown here is derived from an EMBL/GenBank/DDBJ whole genome shotgun (WGS) entry which is preliminary data.</text>
</comment>
<evidence type="ECO:0000259" key="1">
    <source>
        <dbReference type="Pfam" id="PF01408"/>
    </source>
</evidence>
<dbReference type="PANTHER" id="PTHR43377:SF1">
    <property type="entry name" value="BILIVERDIN REDUCTASE A"/>
    <property type="match status" value="1"/>
</dbReference>
<protein>
    <submittedName>
        <fullName evidence="3">Gfo/Idh/MocA family oxidoreductase</fullName>
    </submittedName>
</protein>
<gene>
    <name evidence="3" type="ORF">O9H85_28490</name>
</gene>
<organism evidence="3 4">
    <name type="scientific">Paenibacillus gyeongsangnamensis</name>
    <dbReference type="NCBI Taxonomy" id="3388067"/>
    <lineage>
        <taxon>Bacteria</taxon>
        <taxon>Bacillati</taxon>
        <taxon>Bacillota</taxon>
        <taxon>Bacilli</taxon>
        <taxon>Bacillales</taxon>
        <taxon>Paenibacillaceae</taxon>
        <taxon>Paenibacillus</taxon>
    </lineage>
</organism>
<dbReference type="InterPro" id="IPR051450">
    <property type="entry name" value="Gfo/Idh/MocA_Oxidoreductases"/>
</dbReference>
<dbReference type="Pfam" id="PF01408">
    <property type="entry name" value="GFO_IDH_MocA"/>
    <property type="match status" value="1"/>
</dbReference>
<accession>A0ABT4QHB1</accession>
<evidence type="ECO:0000313" key="4">
    <source>
        <dbReference type="Proteomes" id="UP001527882"/>
    </source>
</evidence>
<dbReference type="Gene3D" id="3.30.360.10">
    <property type="entry name" value="Dihydrodipicolinate Reductase, domain 2"/>
    <property type="match status" value="1"/>
</dbReference>
<dbReference type="EMBL" id="JAQAGZ010000022">
    <property type="protein sequence ID" value="MCZ8516263.1"/>
    <property type="molecule type" value="Genomic_DNA"/>
</dbReference>
<dbReference type="Gene3D" id="3.40.50.720">
    <property type="entry name" value="NAD(P)-binding Rossmann-like Domain"/>
    <property type="match status" value="1"/>
</dbReference>
<dbReference type="InterPro" id="IPR000683">
    <property type="entry name" value="Gfo/Idh/MocA-like_OxRdtase_N"/>
</dbReference>
<dbReference type="InterPro" id="IPR055170">
    <property type="entry name" value="GFO_IDH_MocA-like_dom"/>
</dbReference>
<evidence type="ECO:0000259" key="2">
    <source>
        <dbReference type="Pfam" id="PF22725"/>
    </source>
</evidence>
<sequence>MRKLKVGMISFAHGHANKFLQCLSRIEEVEIVGIADQDWSRVESPVNDYRLRYYSDYRELLASDADAVVICSENTRHAQMTIDSARAGKHILCNKPLGTTWEDMESMIGACRDNGVQLMTAFPCRYLPAVVKAKAALECGELGEIAIIKGSNKGTLPGAWFTNRTLSGGGAFMDHIVHVMDLILWFTGWRAEEVYAEAGTLFHDIEVEDAGIVHVKFANGAFAVIDPSWSRPKSCPASSDLKLNLIGSKGMMSLDAFAQTNELYSDDLTKAQWNYWGDDMYVYMIEGFVQALLEGKQVPITGEDGLHAAMVALAASESARLGQPVKVLA</sequence>
<name>A0ABT4QHB1_9BACL</name>
<dbReference type="Pfam" id="PF22725">
    <property type="entry name" value="GFO_IDH_MocA_C3"/>
    <property type="match status" value="1"/>
</dbReference>
<dbReference type="SUPFAM" id="SSF55347">
    <property type="entry name" value="Glyceraldehyde-3-phosphate dehydrogenase-like, C-terminal domain"/>
    <property type="match status" value="1"/>
</dbReference>
<evidence type="ECO:0000313" key="3">
    <source>
        <dbReference type="EMBL" id="MCZ8516263.1"/>
    </source>
</evidence>
<feature type="domain" description="Gfo/Idh/MocA-like oxidoreductase N-terminal" evidence="1">
    <location>
        <begin position="12"/>
        <end position="121"/>
    </location>
</feature>
<dbReference type="RefSeq" id="WP_269884795.1">
    <property type="nucleotide sequence ID" value="NZ_JAQAGZ010000022.1"/>
</dbReference>
<feature type="domain" description="GFO/IDH/MocA-like oxidoreductase" evidence="2">
    <location>
        <begin position="131"/>
        <end position="252"/>
    </location>
</feature>
<dbReference type="InterPro" id="IPR036291">
    <property type="entry name" value="NAD(P)-bd_dom_sf"/>
</dbReference>
<dbReference type="Proteomes" id="UP001527882">
    <property type="component" value="Unassembled WGS sequence"/>
</dbReference>
<dbReference type="PANTHER" id="PTHR43377">
    <property type="entry name" value="BILIVERDIN REDUCTASE A"/>
    <property type="match status" value="1"/>
</dbReference>
<dbReference type="SUPFAM" id="SSF51735">
    <property type="entry name" value="NAD(P)-binding Rossmann-fold domains"/>
    <property type="match status" value="1"/>
</dbReference>
<reference evidence="3 4" key="1">
    <citation type="submission" date="2022-12" db="EMBL/GenBank/DDBJ databases">
        <title>Draft genome sequence of Paenibacillus sp. dW9.</title>
        <authorList>
            <person name="Choi E.-W."/>
            <person name="Kim D.-U."/>
        </authorList>
    </citation>
    <scope>NUCLEOTIDE SEQUENCE [LARGE SCALE GENOMIC DNA]</scope>
    <source>
        <strain evidence="4">dW9</strain>
    </source>
</reference>
<keyword evidence="4" id="KW-1185">Reference proteome</keyword>
<proteinExistence type="predicted"/>